<dbReference type="CDD" id="cd09917">
    <property type="entry name" value="F-box_SF"/>
    <property type="match status" value="1"/>
</dbReference>
<feature type="domain" description="F-box" evidence="1">
    <location>
        <begin position="1"/>
        <end position="43"/>
    </location>
</feature>
<dbReference type="EMBL" id="BAABUJ010000004">
    <property type="protein sequence ID" value="GAA5795336.1"/>
    <property type="molecule type" value="Genomic_DNA"/>
</dbReference>
<organism evidence="2 3">
    <name type="scientific">Helicostylum pulchrum</name>
    <dbReference type="NCBI Taxonomy" id="562976"/>
    <lineage>
        <taxon>Eukaryota</taxon>
        <taxon>Fungi</taxon>
        <taxon>Fungi incertae sedis</taxon>
        <taxon>Mucoromycota</taxon>
        <taxon>Mucoromycotina</taxon>
        <taxon>Mucoromycetes</taxon>
        <taxon>Mucorales</taxon>
        <taxon>Mucorineae</taxon>
        <taxon>Mucoraceae</taxon>
        <taxon>Helicostylum</taxon>
    </lineage>
</organism>
<dbReference type="InterPro" id="IPR001810">
    <property type="entry name" value="F-box_dom"/>
</dbReference>
<evidence type="ECO:0000259" key="1">
    <source>
        <dbReference type="PROSITE" id="PS50181"/>
    </source>
</evidence>
<name>A0ABP9XKM2_9FUNG</name>
<dbReference type="Pfam" id="PF12937">
    <property type="entry name" value="F-box-like"/>
    <property type="match status" value="1"/>
</dbReference>
<accession>A0ABP9XKM2</accession>
<evidence type="ECO:0000313" key="3">
    <source>
        <dbReference type="Proteomes" id="UP001476247"/>
    </source>
</evidence>
<reference evidence="2 3" key="1">
    <citation type="submission" date="2024-04" db="EMBL/GenBank/DDBJ databases">
        <title>genome sequences of Mucor flavus KT1a and Helicostylum pulchrum KT1b strains isolation_sourced from the surface of a dry-aged beef.</title>
        <authorList>
            <person name="Toyotome T."/>
            <person name="Hosono M."/>
            <person name="Torimaru M."/>
            <person name="Fukuda K."/>
            <person name="Mikami N."/>
        </authorList>
    </citation>
    <scope>NUCLEOTIDE SEQUENCE [LARGE SCALE GENOMIC DNA]</scope>
    <source>
        <strain evidence="2 3">KT1b</strain>
    </source>
</reference>
<dbReference type="Gene3D" id="1.20.1280.50">
    <property type="match status" value="1"/>
</dbReference>
<protein>
    <recommendedName>
        <fullName evidence="1">F-box domain-containing protein</fullName>
    </recommendedName>
</protein>
<dbReference type="PROSITE" id="PS50181">
    <property type="entry name" value="FBOX"/>
    <property type="match status" value="1"/>
</dbReference>
<dbReference type="SUPFAM" id="SSF81383">
    <property type="entry name" value="F-box domain"/>
    <property type="match status" value="1"/>
</dbReference>
<comment type="caution">
    <text evidence="2">The sequence shown here is derived from an EMBL/GenBank/DDBJ whole genome shotgun (WGS) entry which is preliminary data.</text>
</comment>
<proteinExistence type="predicted"/>
<dbReference type="InterPro" id="IPR036047">
    <property type="entry name" value="F-box-like_dom_sf"/>
</dbReference>
<evidence type="ECO:0000313" key="2">
    <source>
        <dbReference type="EMBL" id="GAA5795336.1"/>
    </source>
</evidence>
<gene>
    <name evidence="2" type="ORF">HPULCUR_000692</name>
</gene>
<sequence>MSSLPNEILTLTFRHLCKTDVLQCQLTSKRWHEASLTQLYSDVCVDSDKKTLDYVRTISNSPALGKHLKTIDFYELFNKGDSENVLDECDILETIILCCPNITKIDTYNPDLPFWVRIRYAATQGQLSYLKTLPTPDGENLESYIYTALQFKDSLTSLTLSCDSDSFQPQLADLAAYGILYDQIDQFKNLQDLHLNYLCNKYLSYFDGLIDKCHHLKKLTFNVTIDKILQPNEPEPTVCPRPDIQMFKCNSRLINDDSQLEYLMYKFPCLKSLEVDSRIWGDHILNCSGHTLIKFIRYTLSIPDFEIQINVKEEDILNIWTEFINAKNECKNVSISYLEIDQPSDNLCILGCGKEGLTVILPSSTRGDELPHIRFFSEAGRSVRSLEVSHSNMSLRINGEASTNVDWLFEILQLCPIAEEIKICDLRSFSSSHHILQYPSVNKLTIVGGNYHDSSKLLDYVSLNLPNLKKLCLNFLYSKDNDSDPITINMPQTSLDLLTWKEKSSNIRSFKGTEVYIKLKTDEGLKFYMGERHMLFQIDSELYTSSWKHTRFDINCKNLTELRVRRSVAPKSDANLVF</sequence>
<keyword evidence="3" id="KW-1185">Reference proteome</keyword>
<dbReference type="Proteomes" id="UP001476247">
    <property type="component" value="Unassembled WGS sequence"/>
</dbReference>